<sequence length="279" mass="31581">MNRYAVWGNPIHQSKSPRIHQLFAEQLRKEISYEAKLGDETLFEQQINDFFNTGAIGANITAPFKERAFQLADEHSENCKQAGACNTLKRLSDGRLYADNTDGIGLVTDLKRLNWLDKNQRILILGAGGATKGVLYPLLQAQQKITLYNRTIEKAVSLAQYFAKYGEIQTACLEQLSNQKFDLIINATSLGLQGKYVELPRDLLHQAKIYDMQYAPHKNTPFINFAKQHSIADYRDGLGMLVSQAAYAFELWEGFFPNIADTLEILENEMNNTNSTNSY</sequence>
<comment type="caution">
    <text evidence="12">The sequence shown here is derived from an EMBL/GenBank/DDBJ whole genome shotgun (WGS) entry which is preliminary data.</text>
</comment>
<feature type="domain" description="Shikimate dehydrogenase substrate binding N-terminal" evidence="10">
    <location>
        <begin position="6"/>
        <end position="88"/>
    </location>
</feature>
<dbReference type="NCBIfam" id="NF001310">
    <property type="entry name" value="PRK00258.1-2"/>
    <property type="match status" value="1"/>
</dbReference>
<comment type="similarity">
    <text evidence="8">Belongs to the shikimate dehydrogenase family.</text>
</comment>
<evidence type="ECO:0000256" key="2">
    <source>
        <dbReference type="ARBA" id="ARBA00012962"/>
    </source>
</evidence>
<evidence type="ECO:0000259" key="11">
    <source>
        <dbReference type="Pfam" id="PF18317"/>
    </source>
</evidence>
<dbReference type="EC" id="1.1.1.25" evidence="2 8"/>
<dbReference type="GO" id="GO:0009073">
    <property type="term" value="P:aromatic amino acid family biosynthetic process"/>
    <property type="evidence" value="ECO:0007669"/>
    <property type="project" value="UniProtKB-KW"/>
</dbReference>
<dbReference type="UniPathway" id="UPA00053">
    <property type="reaction ID" value="UER00087"/>
</dbReference>
<gene>
    <name evidence="8" type="primary">aroE</name>
    <name evidence="12" type="ORF">DES31_1872</name>
</gene>
<dbReference type="Proteomes" id="UP000280099">
    <property type="component" value="Unassembled WGS sequence"/>
</dbReference>
<evidence type="ECO:0000259" key="10">
    <source>
        <dbReference type="Pfam" id="PF08501"/>
    </source>
</evidence>
<dbReference type="InterPro" id="IPR006151">
    <property type="entry name" value="Shikm_DH/Glu-tRNA_Rdtase"/>
</dbReference>
<dbReference type="HAMAP" id="MF_00222">
    <property type="entry name" value="Shikimate_DH_AroE"/>
    <property type="match status" value="1"/>
</dbReference>
<evidence type="ECO:0000259" key="9">
    <source>
        <dbReference type="Pfam" id="PF01488"/>
    </source>
</evidence>
<feature type="binding site" evidence="8">
    <location>
        <position position="77"/>
    </location>
    <ligand>
        <name>NADP(+)</name>
        <dbReference type="ChEBI" id="CHEBI:58349"/>
    </ligand>
</feature>
<evidence type="ECO:0000256" key="7">
    <source>
        <dbReference type="ARBA" id="ARBA00049442"/>
    </source>
</evidence>
<dbReference type="EMBL" id="RBJC01000011">
    <property type="protein sequence ID" value="RKR70622.1"/>
    <property type="molecule type" value="Genomic_DNA"/>
</dbReference>
<organism evidence="12 13">
    <name type="scientific">Otariodibacter oris</name>
    <dbReference type="NCBI Taxonomy" id="1032623"/>
    <lineage>
        <taxon>Bacteria</taxon>
        <taxon>Pseudomonadati</taxon>
        <taxon>Pseudomonadota</taxon>
        <taxon>Gammaproteobacteria</taxon>
        <taxon>Pasteurellales</taxon>
        <taxon>Pasteurellaceae</taxon>
        <taxon>Otariodibacter</taxon>
    </lineage>
</organism>
<feature type="binding site" evidence="8">
    <location>
        <begin position="149"/>
        <end position="154"/>
    </location>
    <ligand>
        <name>NADP(+)</name>
        <dbReference type="ChEBI" id="CHEBI:58349"/>
    </ligand>
</feature>
<keyword evidence="6 8" id="KW-0057">Aromatic amino acid biosynthesis</keyword>
<dbReference type="GO" id="GO:0019632">
    <property type="term" value="P:shikimate metabolic process"/>
    <property type="evidence" value="ECO:0007669"/>
    <property type="project" value="InterPro"/>
</dbReference>
<dbReference type="InterPro" id="IPR041121">
    <property type="entry name" value="SDH_C"/>
</dbReference>
<dbReference type="InterPro" id="IPR036291">
    <property type="entry name" value="NAD(P)-bd_dom_sf"/>
</dbReference>
<comment type="subunit">
    <text evidence="8">Homodimer.</text>
</comment>
<dbReference type="FunFam" id="3.40.50.10860:FF:000006">
    <property type="entry name" value="Shikimate dehydrogenase (NADP(+))"/>
    <property type="match status" value="1"/>
</dbReference>
<feature type="binding site" evidence="8">
    <location>
        <position position="237"/>
    </location>
    <ligand>
        <name>NADP(+)</name>
        <dbReference type="ChEBI" id="CHEBI:58349"/>
    </ligand>
</feature>
<dbReference type="AlphaFoldDB" id="A0A420XEL3"/>
<feature type="domain" description="Quinate/shikimate 5-dehydrogenase/glutamyl-tRNA reductase" evidence="9">
    <location>
        <begin position="118"/>
        <end position="189"/>
    </location>
</feature>
<dbReference type="PANTHER" id="PTHR21089">
    <property type="entry name" value="SHIKIMATE DEHYDROGENASE"/>
    <property type="match status" value="1"/>
</dbReference>
<dbReference type="GO" id="GO:0008652">
    <property type="term" value="P:amino acid biosynthetic process"/>
    <property type="evidence" value="ECO:0007669"/>
    <property type="project" value="UniProtKB-KW"/>
</dbReference>
<evidence type="ECO:0000256" key="3">
    <source>
        <dbReference type="ARBA" id="ARBA00022605"/>
    </source>
</evidence>
<keyword evidence="13" id="KW-1185">Reference proteome</keyword>
<dbReference type="GO" id="GO:0005829">
    <property type="term" value="C:cytosol"/>
    <property type="evidence" value="ECO:0007669"/>
    <property type="project" value="TreeGrafter"/>
</dbReference>
<evidence type="ECO:0000256" key="5">
    <source>
        <dbReference type="ARBA" id="ARBA00023002"/>
    </source>
</evidence>
<dbReference type="InterPro" id="IPR013708">
    <property type="entry name" value="Shikimate_DH-bd_N"/>
</dbReference>
<dbReference type="InterPro" id="IPR022893">
    <property type="entry name" value="Shikimate_DH_fam"/>
</dbReference>
<feature type="binding site" evidence="8">
    <location>
        <position position="86"/>
    </location>
    <ligand>
        <name>shikimate</name>
        <dbReference type="ChEBI" id="CHEBI:36208"/>
    </ligand>
</feature>
<name>A0A420XEL3_9PAST</name>
<dbReference type="GO" id="GO:0004764">
    <property type="term" value="F:shikimate 3-dehydrogenase (NADP+) activity"/>
    <property type="evidence" value="ECO:0007669"/>
    <property type="project" value="UniProtKB-UniRule"/>
</dbReference>
<feature type="binding site" evidence="8">
    <location>
        <begin position="14"/>
        <end position="16"/>
    </location>
    <ligand>
        <name>shikimate</name>
        <dbReference type="ChEBI" id="CHEBI:36208"/>
    </ligand>
</feature>
<feature type="domain" description="SDH C-terminal" evidence="11">
    <location>
        <begin position="237"/>
        <end position="259"/>
    </location>
</feature>
<dbReference type="GO" id="GO:0050661">
    <property type="term" value="F:NADP binding"/>
    <property type="evidence" value="ECO:0007669"/>
    <property type="project" value="InterPro"/>
</dbReference>
<keyword evidence="3 8" id="KW-0028">Amino-acid biosynthesis</keyword>
<dbReference type="NCBIfam" id="TIGR00507">
    <property type="entry name" value="aroE"/>
    <property type="match status" value="1"/>
</dbReference>
<dbReference type="InterPro" id="IPR046346">
    <property type="entry name" value="Aminoacid_DH-like_N_sf"/>
</dbReference>
<keyword evidence="4 8" id="KW-0521">NADP</keyword>
<comment type="pathway">
    <text evidence="1 8">Metabolic intermediate biosynthesis; chorismate biosynthesis; chorismate from D-erythrose 4-phosphate and phosphoenolpyruvate: step 4/7.</text>
</comment>
<evidence type="ECO:0000256" key="6">
    <source>
        <dbReference type="ARBA" id="ARBA00023141"/>
    </source>
</evidence>
<feature type="binding site" evidence="8">
    <location>
        <begin position="126"/>
        <end position="130"/>
    </location>
    <ligand>
        <name>NADP(+)</name>
        <dbReference type="ChEBI" id="CHEBI:58349"/>
    </ligand>
</feature>
<keyword evidence="5 8" id="KW-0560">Oxidoreductase</keyword>
<dbReference type="GO" id="GO:0009423">
    <property type="term" value="P:chorismate biosynthetic process"/>
    <property type="evidence" value="ECO:0007669"/>
    <property type="project" value="UniProtKB-UniRule"/>
</dbReference>
<feature type="binding site" evidence="8">
    <location>
        <position position="244"/>
    </location>
    <ligand>
        <name>shikimate</name>
        <dbReference type="ChEBI" id="CHEBI:36208"/>
    </ligand>
</feature>
<evidence type="ECO:0000313" key="12">
    <source>
        <dbReference type="EMBL" id="RKR70622.1"/>
    </source>
</evidence>
<evidence type="ECO:0000256" key="4">
    <source>
        <dbReference type="ARBA" id="ARBA00022857"/>
    </source>
</evidence>
<dbReference type="OrthoDB" id="9776868at2"/>
<evidence type="ECO:0000313" key="13">
    <source>
        <dbReference type="Proteomes" id="UP000280099"/>
    </source>
</evidence>
<dbReference type="Pfam" id="PF01488">
    <property type="entry name" value="Shikimate_DH"/>
    <property type="match status" value="1"/>
</dbReference>
<feature type="binding site" evidence="8">
    <location>
        <position position="214"/>
    </location>
    <ligand>
        <name>shikimate</name>
        <dbReference type="ChEBI" id="CHEBI:36208"/>
    </ligand>
</feature>
<comment type="catalytic activity">
    <reaction evidence="7 8">
        <text>shikimate + NADP(+) = 3-dehydroshikimate + NADPH + H(+)</text>
        <dbReference type="Rhea" id="RHEA:17737"/>
        <dbReference type="ChEBI" id="CHEBI:15378"/>
        <dbReference type="ChEBI" id="CHEBI:16630"/>
        <dbReference type="ChEBI" id="CHEBI:36208"/>
        <dbReference type="ChEBI" id="CHEBI:57783"/>
        <dbReference type="ChEBI" id="CHEBI:58349"/>
        <dbReference type="EC" id="1.1.1.25"/>
    </reaction>
</comment>
<evidence type="ECO:0000256" key="8">
    <source>
        <dbReference type="HAMAP-Rule" id="MF_00222"/>
    </source>
</evidence>
<protein>
    <recommendedName>
        <fullName evidence="2 8">Shikimate dehydrogenase (NADP(+))</fullName>
        <shortName evidence="8">SDH</shortName>
        <ecNumber evidence="2 8">1.1.1.25</ecNumber>
    </recommendedName>
</protein>
<feature type="binding site" evidence="8">
    <location>
        <position position="212"/>
    </location>
    <ligand>
        <name>NADP(+)</name>
        <dbReference type="ChEBI" id="CHEBI:58349"/>
    </ligand>
</feature>
<dbReference type="CDD" id="cd01065">
    <property type="entry name" value="NAD_bind_Shikimate_DH"/>
    <property type="match status" value="1"/>
</dbReference>
<dbReference type="InterPro" id="IPR011342">
    <property type="entry name" value="Shikimate_DH"/>
</dbReference>
<feature type="binding site" evidence="8">
    <location>
        <position position="102"/>
    </location>
    <ligand>
        <name>shikimate</name>
        <dbReference type="ChEBI" id="CHEBI:36208"/>
    </ligand>
</feature>
<dbReference type="SUPFAM" id="SSF51735">
    <property type="entry name" value="NAD(P)-binding Rossmann-fold domains"/>
    <property type="match status" value="1"/>
</dbReference>
<dbReference type="Pfam" id="PF08501">
    <property type="entry name" value="Shikimate_dh_N"/>
    <property type="match status" value="1"/>
</dbReference>
<dbReference type="SUPFAM" id="SSF53223">
    <property type="entry name" value="Aminoacid dehydrogenase-like, N-terminal domain"/>
    <property type="match status" value="1"/>
</dbReference>
<dbReference type="RefSeq" id="WP_121124271.1">
    <property type="nucleotide sequence ID" value="NZ_CP016604.1"/>
</dbReference>
<comment type="function">
    <text evidence="8">Involved in the biosynthesis of the chorismate, which leads to the biosynthesis of aromatic amino acids. Catalyzes the reversible NADPH linked reduction of 3-dehydroshikimate (DHSA) to yield shikimate (SA).</text>
</comment>
<accession>A0A420XEL3</accession>
<dbReference type="Pfam" id="PF18317">
    <property type="entry name" value="SDH_C"/>
    <property type="match status" value="1"/>
</dbReference>
<dbReference type="Gene3D" id="3.40.50.10860">
    <property type="entry name" value="Leucine Dehydrogenase, chain A, domain 1"/>
    <property type="match status" value="1"/>
</dbReference>
<dbReference type="PANTHER" id="PTHR21089:SF1">
    <property type="entry name" value="BIFUNCTIONAL 3-DEHYDROQUINATE DEHYDRATASE_SHIKIMATE DEHYDROGENASE, CHLOROPLASTIC"/>
    <property type="match status" value="1"/>
</dbReference>
<evidence type="ECO:0000256" key="1">
    <source>
        <dbReference type="ARBA" id="ARBA00004871"/>
    </source>
</evidence>
<reference evidence="12 13" key="1">
    <citation type="submission" date="2018-10" db="EMBL/GenBank/DDBJ databases">
        <title>Genomic Encyclopedia of Type Strains, Phase IV (KMG-IV): sequencing the most valuable type-strain genomes for metagenomic binning, comparative biology and taxonomic classification.</title>
        <authorList>
            <person name="Goeker M."/>
        </authorList>
    </citation>
    <scope>NUCLEOTIDE SEQUENCE [LARGE SCALE GENOMIC DNA]</scope>
    <source>
        <strain evidence="12 13">DSM 23800</strain>
    </source>
</reference>
<feature type="active site" description="Proton acceptor" evidence="8">
    <location>
        <position position="65"/>
    </location>
</feature>
<dbReference type="Gene3D" id="3.40.50.720">
    <property type="entry name" value="NAD(P)-binding Rossmann-like Domain"/>
    <property type="match status" value="1"/>
</dbReference>
<proteinExistence type="inferred from homology"/>
<feature type="binding site" evidence="8">
    <location>
        <position position="61"/>
    </location>
    <ligand>
        <name>shikimate</name>
        <dbReference type="ChEBI" id="CHEBI:36208"/>
    </ligand>
</feature>